<sequence length="482" mass="56665">MMPLLDFTQKPTQSKELQLLHLLQTRDSVTMLQAVRELYGSGSAVNQTALRKLKSRVQHKLFNNLFFLDYTDARHPVYRRYEQECLDLLYQAGVLLREGEYVMSEKLYRRCQRLAAEGEFNQHEVTSLLGLRQIYAEQRQAGKYRHAVKQLGAAERLLHIEQQASEIFWEAKMMLSDKVRIRQQLLTKLPEFVRQMEVLYAQAPVFRVYDHLYKLRLMQQELSGDYEGIIQTTSESEKLWEAGKLNAKRFDRRYNMFYSVFAHLQARRLQAGLELAAQYLSAFHRSSGNWFVFMEHYLLLAMHASAYGKATELLKMAFDNPFFSKLRTAAQQRWELYRAYLYFVAPENLPVRNLHFAQLMHVLPEYSRDKQGLNVAILILQFLYYLKQRNLEEVLSRLEGLRKYAGTHLREAAALRGRLFFRLLQLTVTENFDEALCRRKGQPLLAKLAQTPMPGEAFAGIEIIPYENLWQLTLHLMEQVEQ</sequence>
<dbReference type="EMBL" id="JADWYK010000002">
    <property type="protein sequence ID" value="MBG8552769.1"/>
    <property type="molecule type" value="Genomic_DNA"/>
</dbReference>
<organism evidence="1 2">
    <name type="scientific">Hymenobacter guriensis</name>
    <dbReference type="NCBI Taxonomy" id="2793065"/>
    <lineage>
        <taxon>Bacteria</taxon>
        <taxon>Pseudomonadati</taxon>
        <taxon>Bacteroidota</taxon>
        <taxon>Cytophagia</taxon>
        <taxon>Cytophagales</taxon>
        <taxon>Hymenobacteraceae</taxon>
        <taxon>Hymenobacter</taxon>
    </lineage>
</organism>
<evidence type="ECO:0000313" key="1">
    <source>
        <dbReference type="EMBL" id="MBG8552769.1"/>
    </source>
</evidence>
<evidence type="ECO:0000313" key="2">
    <source>
        <dbReference type="Proteomes" id="UP000601099"/>
    </source>
</evidence>
<reference evidence="1 2" key="1">
    <citation type="submission" date="2020-11" db="EMBL/GenBank/DDBJ databases">
        <title>Hymenobacter sp.</title>
        <authorList>
            <person name="Kim M.K."/>
        </authorList>
    </citation>
    <scope>NUCLEOTIDE SEQUENCE [LARGE SCALE GENOMIC DNA]</scope>
    <source>
        <strain evidence="1 2">BT594</strain>
    </source>
</reference>
<protein>
    <recommendedName>
        <fullName evidence="3">Mga helix-turn-helix domain-containing protein</fullName>
    </recommendedName>
</protein>
<dbReference type="Proteomes" id="UP000601099">
    <property type="component" value="Unassembled WGS sequence"/>
</dbReference>
<accession>A0ABS0KY48</accession>
<comment type="caution">
    <text evidence="1">The sequence shown here is derived from an EMBL/GenBank/DDBJ whole genome shotgun (WGS) entry which is preliminary data.</text>
</comment>
<name>A0ABS0KY48_9BACT</name>
<gene>
    <name evidence="1" type="ORF">I5L79_04380</name>
</gene>
<proteinExistence type="predicted"/>
<keyword evidence="2" id="KW-1185">Reference proteome</keyword>
<evidence type="ECO:0008006" key="3">
    <source>
        <dbReference type="Google" id="ProtNLM"/>
    </source>
</evidence>